<dbReference type="Proteomes" id="UP000054908">
    <property type="component" value="Unassembled WGS sequence"/>
</dbReference>
<dbReference type="Gene3D" id="1.20.1440.120">
    <property type="entry name" value="Recombination protein O, C-terminal domain"/>
    <property type="match status" value="1"/>
</dbReference>
<dbReference type="STRING" id="466.Lmac_2456"/>
<keyword evidence="6 8" id="KW-0234">DNA repair</keyword>
<dbReference type="Pfam" id="PF11967">
    <property type="entry name" value="RecO_N"/>
    <property type="match status" value="1"/>
</dbReference>
<evidence type="ECO:0000256" key="5">
    <source>
        <dbReference type="ARBA" id="ARBA00023172"/>
    </source>
</evidence>
<dbReference type="HAMAP" id="MF_00201">
    <property type="entry name" value="RecO"/>
    <property type="match status" value="1"/>
</dbReference>
<dbReference type="PANTHER" id="PTHR33991:SF1">
    <property type="entry name" value="DNA REPAIR PROTEIN RECO"/>
    <property type="match status" value="1"/>
</dbReference>
<dbReference type="AlphaFoldDB" id="A0A0W0VXG7"/>
<comment type="caution">
    <text evidence="10">The sequence shown here is derived from an EMBL/GenBank/DDBJ whole genome shotgun (WGS) entry which is preliminary data.</text>
</comment>
<dbReference type="SUPFAM" id="SSF50249">
    <property type="entry name" value="Nucleic acid-binding proteins"/>
    <property type="match status" value="1"/>
</dbReference>
<gene>
    <name evidence="8 10" type="primary">recO</name>
    <name evidence="10" type="ORF">Lmac_2456</name>
</gene>
<comment type="function">
    <text evidence="1 8">Involved in DNA repair and RecF pathway recombination.</text>
</comment>
<proteinExistence type="inferred from homology"/>
<keyword evidence="5 8" id="KW-0233">DNA recombination</keyword>
<dbReference type="Pfam" id="PF02565">
    <property type="entry name" value="RecO_C"/>
    <property type="match status" value="1"/>
</dbReference>
<dbReference type="EMBL" id="LNYL01000048">
    <property type="protein sequence ID" value="KTD24919.1"/>
    <property type="molecule type" value="Genomic_DNA"/>
</dbReference>
<organism evidence="10 11">
    <name type="scientific">Legionella maceachernii</name>
    <dbReference type="NCBI Taxonomy" id="466"/>
    <lineage>
        <taxon>Bacteria</taxon>
        <taxon>Pseudomonadati</taxon>
        <taxon>Pseudomonadota</taxon>
        <taxon>Gammaproteobacteria</taxon>
        <taxon>Legionellales</taxon>
        <taxon>Legionellaceae</taxon>
        <taxon>Legionella</taxon>
    </lineage>
</organism>
<dbReference type="OrthoDB" id="9804792at2"/>
<evidence type="ECO:0000256" key="2">
    <source>
        <dbReference type="ARBA" id="ARBA00007452"/>
    </source>
</evidence>
<dbReference type="GO" id="GO:0043590">
    <property type="term" value="C:bacterial nucleoid"/>
    <property type="evidence" value="ECO:0007669"/>
    <property type="project" value="TreeGrafter"/>
</dbReference>
<reference evidence="10 11" key="1">
    <citation type="submission" date="2015-11" db="EMBL/GenBank/DDBJ databases">
        <title>Genomic analysis of 38 Legionella species identifies large and diverse effector repertoires.</title>
        <authorList>
            <person name="Burstein D."/>
            <person name="Amaro F."/>
            <person name="Zusman T."/>
            <person name="Lifshitz Z."/>
            <person name="Cohen O."/>
            <person name="Gilbert J.A."/>
            <person name="Pupko T."/>
            <person name="Shuman H.A."/>
            <person name="Segal G."/>
        </authorList>
    </citation>
    <scope>NUCLEOTIDE SEQUENCE [LARGE SCALE GENOMIC DNA]</scope>
    <source>
        <strain evidence="10 11">PX-1-G2-E2</strain>
    </source>
</reference>
<dbReference type="InterPro" id="IPR042242">
    <property type="entry name" value="RecO_C"/>
</dbReference>
<dbReference type="PATRIC" id="fig|466.6.peg.2614"/>
<evidence type="ECO:0000313" key="10">
    <source>
        <dbReference type="EMBL" id="KTD24919.1"/>
    </source>
</evidence>
<accession>A0A0W0VXG7</accession>
<evidence type="ECO:0000256" key="8">
    <source>
        <dbReference type="HAMAP-Rule" id="MF_00201"/>
    </source>
</evidence>
<sequence length="231" mass="26226">MIETLDAWLLHKSPSGDTSARISLLTQEKGVLNCLYKGGRTPKKQALLQPFIPLWLAVDSKKEYHFVRQIEMQRDILVLQGNSLFAGLYVNELVFYALKPMEPCPELFAIYQQTIQGLASLHDKLATEILLRRFEWALLLTCGYGISFTHEAHSVMPINAQQFYQFVPEEGFVPAGTGIRGEHILALAQGQFNEVSILKTAKWIMRQAIDHLLGGRELKSRKLYPRKQLGT</sequence>
<keyword evidence="4 8" id="KW-0227">DNA damage</keyword>
<dbReference type="RefSeq" id="WP_058453157.1">
    <property type="nucleotide sequence ID" value="NZ_CAAAIB010000014.1"/>
</dbReference>
<dbReference type="InterPro" id="IPR003717">
    <property type="entry name" value="RecO"/>
</dbReference>
<dbReference type="InterPro" id="IPR022572">
    <property type="entry name" value="DNA_rep/recomb_RecO_N"/>
</dbReference>
<evidence type="ECO:0000313" key="11">
    <source>
        <dbReference type="Proteomes" id="UP000054908"/>
    </source>
</evidence>
<keyword evidence="11" id="KW-1185">Reference proteome</keyword>
<dbReference type="InterPro" id="IPR012340">
    <property type="entry name" value="NA-bd_OB-fold"/>
</dbReference>
<evidence type="ECO:0000256" key="1">
    <source>
        <dbReference type="ARBA" id="ARBA00003065"/>
    </source>
</evidence>
<evidence type="ECO:0000259" key="9">
    <source>
        <dbReference type="Pfam" id="PF11967"/>
    </source>
</evidence>
<dbReference type="NCBIfam" id="TIGR00613">
    <property type="entry name" value="reco"/>
    <property type="match status" value="1"/>
</dbReference>
<name>A0A0W0VXG7_9GAMM</name>
<dbReference type="Gene3D" id="2.40.50.140">
    <property type="entry name" value="Nucleic acid-binding proteins"/>
    <property type="match status" value="1"/>
</dbReference>
<comment type="similarity">
    <text evidence="2 8">Belongs to the RecO family.</text>
</comment>
<dbReference type="GO" id="GO:0006302">
    <property type="term" value="P:double-strand break repair"/>
    <property type="evidence" value="ECO:0007669"/>
    <property type="project" value="TreeGrafter"/>
</dbReference>
<evidence type="ECO:0000256" key="3">
    <source>
        <dbReference type="ARBA" id="ARBA00021310"/>
    </source>
</evidence>
<dbReference type="GO" id="GO:0006310">
    <property type="term" value="P:DNA recombination"/>
    <property type="evidence" value="ECO:0007669"/>
    <property type="project" value="UniProtKB-UniRule"/>
</dbReference>
<feature type="domain" description="DNA replication/recombination mediator RecO N-terminal" evidence="9">
    <location>
        <begin position="1"/>
        <end position="72"/>
    </location>
</feature>
<evidence type="ECO:0000256" key="6">
    <source>
        <dbReference type="ARBA" id="ARBA00023204"/>
    </source>
</evidence>
<evidence type="ECO:0000256" key="7">
    <source>
        <dbReference type="ARBA" id="ARBA00033409"/>
    </source>
</evidence>
<dbReference type="PANTHER" id="PTHR33991">
    <property type="entry name" value="DNA REPAIR PROTEIN RECO"/>
    <property type="match status" value="1"/>
</dbReference>
<protein>
    <recommendedName>
        <fullName evidence="3 8">DNA repair protein RecO</fullName>
    </recommendedName>
    <alternativeName>
        <fullName evidence="7 8">Recombination protein O</fullName>
    </alternativeName>
</protein>
<evidence type="ECO:0000256" key="4">
    <source>
        <dbReference type="ARBA" id="ARBA00022763"/>
    </source>
</evidence>